<keyword evidence="3" id="KW-1185">Reference proteome</keyword>
<dbReference type="InterPro" id="IPR008011">
    <property type="entry name" value="Complex1_LYR_dom"/>
</dbReference>
<name>A0A9K3L1V1_9STRA</name>
<dbReference type="OrthoDB" id="74240at2759"/>
<feature type="domain" description="Complex 1 LYR protein" evidence="1">
    <location>
        <begin position="22"/>
        <end position="80"/>
    </location>
</feature>
<gene>
    <name evidence="2" type="ORF">IV203_003439</name>
</gene>
<dbReference type="Pfam" id="PF05347">
    <property type="entry name" value="Complex1_LYR"/>
    <property type="match status" value="1"/>
</dbReference>
<sequence>MPQHIWIPNAAKSTRYASHRAEALSLYREILRTAKHFHWCDERGVPWNQRLKKEARKEFEAAKDETDPLVLARLLVTGRDCVQQVQQKFNQADQAAWERIRRDSSRRG</sequence>
<dbReference type="AlphaFoldDB" id="A0A9K3L1V1"/>
<reference evidence="2" key="2">
    <citation type="submission" date="2021-04" db="EMBL/GenBank/DDBJ databases">
        <authorList>
            <person name="Podell S."/>
        </authorList>
    </citation>
    <scope>NUCLEOTIDE SEQUENCE</scope>
    <source>
        <strain evidence="2">Hildebrandi</strain>
    </source>
</reference>
<dbReference type="Proteomes" id="UP000693970">
    <property type="component" value="Unassembled WGS sequence"/>
</dbReference>
<evidence type="ECO:0000313" key="2">
    <source>
        <dbReference type="EMBL" id="KAG7354083.1"/>
    </source>
</evidence>
<protein>
    <submittedName>
        <fullName evidence="2">Complex 1 LYR family protein</fullName>
    </submittedName>
</protein>
<dbReference type="PANTHER" id="PTHR47484">
    <property type="entry name" value="COMPLEX 1 PROTEIN CONTAINING PROTEIN, EXPRESSED"/>
    <property type="match status" value="1"/>
</dbReference>
<dbReference type="GO" id="GO:0034551">
    <property type="term" value="P:mitochondrial respiratory chain complex III assembly"/>
    <property type="evidence" value="ECO:0007669"/>
    <property type="project" value="InterPro"/>
</dbReference>
<evidence type="ECO:0000313" key="3">
    <source>
        <dbReference type="Proteomes" id="UP000693970"/>
    </source>
</evidence>
<dbReference type="GO" id="GO:0005739">
    <property type="term" value="C:mitochondrion"/>
    <property type="evidence" value="ECO:0007669"/>
    <property type="project" value="GOC"/>
</dbReference>
<dbReference type="EMBL" id="JAGRRH010000016">
    <property type="protein sequence ID" value="KAG7354083.1"/>
    <property type="molecule type" value="Genomic_DNA"/>
</dbReference>
<reference evidence="2" key="1">
    <citation type="journal article" date="2021" name="Sci. Rep.">
        <title>Diploid genomic architecture of Nitzschia inconspicua, an elite biomass production diatom.</title>
        <authorList>
            <person name="Oliver A."/>
            <person name="Podell S."/>
            <person name="Pinowska A."/>
            <person name="Traller J.C."/>
            <person name="Smith S.R."/>
            <person name="McClure R."/>
            <person name="Beliaev A."/>
            <person name="Bohutskyi P."/>
            <person name="Hill E.A."/>
            <person name="Rabines A."/>
            <person name="Zheng H."/>
            <person name="Allen L.Z."/>
            <person name="Kuo A."/>
            <person name="Grigoriev I.V."/>
            <person name="Allen A.E."/>
            <person name="Hazlebeck D."/>
            <person name="Allen E.E."/>
        </authorList>
    </citation>
    <scope>NUCLEOTIDE SEQUENCE</scope>
    <source>
        <strain evidence="2">Hildebrandi</strain>
    </source>
</reference>
<dbReference type="InterPro" id="IPR045298">
    <property type="entry name" value="Complex1_LYR_LYRM7"/>
</dbReference>
<organism evidence="2 3">
    <name type="scientific">Nitzschia inconspicua</name>
    <dbReference type="NCBI Taxonomy" id="303405"/>
    <lineage>
        <taxon>Eukaryota</taxon>
        <taxon>Sar</taxon>
        <taxon>Stramenopiles</taxon>
        <taxon>Ochrophyta</taxon>
        <taxon>Bacillariophyta</taxon>
        <taxon>Bacillariophyceae</taxon>
        <taxon>Bacillariophycidae</taxon>
        <taxon>Bacillariales</taxon>
        <taxon>Bacillariaceae</taxon>
        <taxon>Nitzschia</taxon>
    </lineage>
</organism>
<comment type="caution">
    <text evidence="2">The sequence shown here is derived from an EMBL/GenBank/DDBJ whole genome shotgun (WGS) entry which is preliminary data.</text>
</comment>
<dbReference type="PANTHER" id="PTHR47484:SF1">
    <property type="entry name" value="COMPLEX 1 PROTEIN CONTAINING PROTEIN, EXPRESSED"/>
    <property type="match status" value="1"/>
</dbReference>
<proteinExistence type="predicted"/>
<evidence type="ECO:0000259" key="1">
    <source>
        <dbReference type="Pfam" id="PF05347"/>
    </source>
</evidence>
<accession>A0A9K3L1V1</accession>
<dbReference type="CDD" id="cd20267">
    <property type="entry name" value="Complex1_LYR_LYRM7"/>
    <property type="match status" value="1"/>
</dbReference>